<accession>A0ABV7UNA5</accession>
<dbReference type="Proteomes" id="UP001595704">
    <property type="component" value="Unassembled WGS sequence"/>
</dbReference>
<dbReference type="EMBL" id="JBHRYC010000125">
    <property type="protein sequence ID" value="MFC3640201.1"/>
    <property type="molecule type" value="Genomic_DNA"/>
</dbReference>
<reference evidence="2" key="1">
    <citation type="journal article" date="2019" name="Int. J. Syst. Evol. Microbiol.">
        <title>The Global Catalogue of Microorganisms (GCM) 10K type strain sequencing project: providing services to taxonomists for standard genome sequencing and annotation.</title>
        <authorList>
            <consortium name="The Broad Institute Genomics Platform"/>
            <consortium name="The Broad Institute Genome Sequencing Center for Infectious Disease"/>
            <person name="Wu L."/>
            <person name="Ma J."/>
        </authorList>
    </citation>
    <scope>NUCLEOTIDE SEQUENCE [LARGE SCALE GENOMIC DNA]</scope>
    <source>
        <strain evidence="2">KCTC 42282</strain>
    </source>
</reference>
<evidence type="ECO:0000313" key="1">
    <source>
        <dbReference type="EMBL" id="MFC3640201.1"/>
    </source>
</evidence>
<gene>
    <name evidence="1" type="ORF">ACFONL_22975</name>
</gene>
<sequence length="160" mass="17633">MFIFSVLYEVVGGYRRRLDRRELFPPNQRCLLQKNDLGKAKSGKTPIKDAAMSLNATITNALVIAPAAIPQTPTTALVPPAPAPQCIEMVQVATFTFDHLADASKVYVNTPKGYRAKLMVAECTIRTEVEIAETLSNAIRAVGIELNVERSWMPTEEAWA</sequence>
<dbReference type="RefSeq" id="WP_191321074.1">
    <property type="nucleotide sequence ID" value="NZ_BNCG01000040.1"/>
</dbReference>
<keyword evidence="2" id="KW-1185">Reference proteome</keyword>
<evidence type="ECO:0000313" key="2">
    <source>
        <dbReference type="Proteomes" id="UP001595704"/>
    </source>
</evidence>
<name>A0ABV7UNA5_9HYPH</name>
<proteinExistence type="predicted"/>
<organism evidence="1 2">
    <name type="scientific">Camelimonas fluminis</name>
    <dbReference type="NCBI Taxonomy" id="1576911"/>
    <lineage>
        <taxon>Bacteria</taxon>
        <taxon>Pseudomonadati</taxon>
        <taxon>Pseudomonadota</taxon>
        <taxon>Alphaproteobacteria</taxon>
        <taxon>Hyphomicrobiales</taxon>
        <taxon>Chelatococcaceae</taxon>
        <taxon>Camelimonas</taxon>
    </lineage>
</organism>
<comment type="caution">
    <text evidence="1">The sequence shown here is derived from an EMBL/GenBank/DDBJ whole genome shotgun (WGS) entry which is preliminary data.</text>
</comment>
<protein>
    <submittedName>
        <fullName evidence="1">Uncharacterized protein</fullName>
    </submittedName>
</protein>